<evidence type="ECO:0000256" key="1">
    <source>
        <dbReference type="ARBA" id="ARBA00010062"/>
    </source>
</evidence>
<evidence type="ECO:0000313" key="5">
    <source>
        <dbReference type="EMBL" id="QCN88943.1"/>
    </source>
</evidence>
<dbReference type="SUPFAM" id="SSF53822">
    <property type="entry name" value="Periplasmic binding protein-like I"/>
    <property type="match status" value="1"/>
</dbReference>
<dbReference type="Proteomes" id="UP000501753">
    <property type="component" value="Chromosome"/>
</dbReference>
<evidence type="ECO:0000313" key="7">
    <source>
        <dbReference type="Proteomes" id="UP000501753"/>
    </source>
</evidence>
<dbReference type="InterPro" id="IPR028082">
    <property type="entry name" value="Peripla_BP_I"/>
</dbReference>
<dbReference type="EMBL" id="CP029078">
    <property type="protein sequence ID" value="QCN88943.1"/>
    <property type="molecule type" value="Genomic_DNA"/>
</dbReference>
<dbReference type="EMBL" id="CP034687">
    <property type="protein sequence ID" value="AZS84198.1"/>
    <property type="molecule type" value="Genomic_DNA"/>
</dbReference>
<evidence type="ECO:0000259" key="3">
    <source>
        <dbReference type="Pfam" id="PF13458"/>
    </source>
</evidence>
<reference evidence="5 7" key="1">
    <citation type="submission" date="2018-04" db="EMBL/GenBank/DDBJ databases">
        <title>Complete genome sequences of Streptomyces griseoviridis K61 and characterization of antagonistic properties of biological control agents.</title>
        <authorList>
            <person name="Mariita R.M."/>
            <person name="Sello J.K."/>
        </authorList>
    </citation>
    <scope>NUCLEOTIDE SEQUENCE [LARGE SCALE GENOMIC DNA]</scope>
    <source>
        <strain evidence="5 7">K61</strain>
    </source>
</reference>
<gene>
    <name evidence="5" type="ORF">DDJ31_31550</name>
    <name evidence="4" type="ORF">ELQ87_07800</name>
</gene>
<reference evidence="4 6" key="2">
    <citation type="submission" date="2018-12" db="EMBL/GenBank/DDBJ databases">
        <title>Streptomyces griseoviridis F1-27 complete genome.</title>
        <authorList>
            <person name="Mariita R.M."/>
            <person name="Sello J.K."/>
        </authorList>
    </citation>
    <scope>NUCLEOTIDE SEQUENCE [LARGE SCALE GENOMIC DNA]</scope>
    <source>
        <strain evidence="4 6">F1-27</strain>
    </source>
</reference>
<proteinExistence type="inferred from homology"/>
<sequence>MHHTRLLRLGVPLVAGALTLTACGSRDEGNGTGSSTGASTTVTIGFDAPLSKDLAAVGLGMKNSAELAVKKANAAKAVPGVTFELAAKDDQATPNIGQQNAAAFVADQSVVGVVGAYNSSVSAAMASTLHDARMVQVSGANTAAALTQGADYKTAPKRQYDNYFRTISTDAVAAPVMAAYFYQDLKVTKLATVDDKKTYGTGIVDNFTDAYRKLGGKVVIHQSINPDEADYAAVVNSVKSSGAHGVFYGGEYPQAGPLKKQLVAAGFDGPMGGGDAVKDDQLVSLAGAKAANGVCAHSDGAPVASLDSAKTFVADYKAAGYAEDYGVFGAYVYDATTALIKAVGAAVEAGGGTAGDLARLRPKVVDAMQEVSFDGATGKVGFDEYGDSVNQVISVNCVQGGAWKNGVKVVTVK</sequence>
<dbReference type="CDD" id="cd06342">
    <property type="entry name" value="PBP1_ABC_LIVBP-like"/>
    <property type="match status" value="1"/>
</dbReference>
<dbReference type="Proteomes" id="UP000271291">
    <property type="component" value="Chromosome"/>
</dbReference>
<organism evidence="4 6">
    <name type="scientific">Streptomyces griseoviridis</name>
    <dbReference type="NCBI Taxonomy" id="45398"/>
    <lineage>
        <taxon>Bacteria</taxon>
        <taxon>Bacillati</taxon>
        <taxon>Actinomycetota</taxon>
        <taxon>Actinomycetes</taxon>
        <taxon>Kitasatosporales</taxon>
        <taxon>Streptomycetaceae</taxon>
        <taxon>Streptomyces</taxon>
    </lineage>
</organism>
<dbReference type="Pfam" id="PF13458">
    <property type="entry name" value="Peripla_BP_6"/>
    <property type="match status" value="1"/>
</dbReference>
<dbReference type="PROSITE" id="PS51257">
    <property type="entry name" value="PROKAR_LIPOPROTEIN"/>
    <property type="match status" value="1"/>
</dbReference>
<keyword evidence="2" id="KW-0732">Signal</keyword>
<name>A0A3Q9KTG6_STRGD</name>
<dbReference type="KEGG" id="sgd:ELQ87_07800"/>
<dbReference type="PANTHER" id="PTHR47151:SF2">
    <property type="entry name" value="AMINO ACID BINDING PROTEIN"/>
    <property type="match status" value="1"/>
</dbReference>
<dbReference type="RefSeq" id="WP_127177105.1">
    <property type="nucleotide sequence ID" value="NZ_CP029078.1"/>
</dbReference>
<keyword evidence="7" id="KW-1185">Reference proteome</keyword>
<evidence type="ECO:0000256" key="2">
    <source>
        <dbReference type="ARBA" id="ARBA00022729"/>
    </source>
</evidence>
<evidence type="ECO:0000313" key="6">
    <source>
        <dbReference type="Proteomes" id="UP000271291"/>
    </source>
</evidence>
<dbReference type="OrthoDB" id="9772589at2"/>
<protein>
    <submittedName>
        <fullName evidence="4 5">Branched-chain amino acid ABC transporter substrate-binding protein</fullName>
    </submittedName>
</protein>
<dbReference type="InterPro" id="IPR028081">
    <property type="entry name" value="Leu-bd"/>
</dbReference>
<dbReference type="Gene3D" id="3.40.50.2300">
    <property type="match status" value="2"/>
</dbReference>
<evidence type="ECO:0000313" key="4">
    <source>
        <dbReference type="EMBL" id="AZS84198.1"/>
    </source>
</evidence>
<accession>A0A3Q9KTG6</accession>
<dbReference type="AlphaFoldDB" id="A0A3Q9KTG6"/>
<comment type="similarity">
    <text evidence="1">Belongs to the leucine-binding protein family.</text>
</comment>
<dbReference type="PANTHER" id="PTHR47151">
    <property type="entry name" value="LEU/ILE/VAL-BINDING ABC TRANSPORTER SUBUNIT"/>
    <property type="match status" value="1"/>
</dbReference>
<feature type="domain" description="Leucine-binding protein" evidence="3">
    <location>
        <begin position="41"/>
        <end position="389"/>
    </location>
</feature>